<dbReference type="RefSeq" id="WP_159669933.1">
    <property type="nucleotide sequence ID" value="NZ_WUUS01000011.1"/>
</dbReference>
<evidence type="ECO:0000313" key="3">
    <source>
        <dbReference type="Proteomes" id="UP000437065"/>
    </source>
</evidence>
<dbReference type="Pfam" id="PF26244">
    <property type="entry name" value="DUF8057"/>
    <property type="match status" value="1"/>
</dbReference>
<dbReference type="Proteomes" id="UP000437065">
    <property type="component" value="Unassembled WGS sequence"/>
</dbReference>
<evidence type="ECO:0000256" key="1">
    <source>
        <dbReference type="SAM" id="MobiDB-lite"/>
    </source>
</evidence>
<keyword evidence="3" id="KW-1185">Reference proteome</keyword>
<dbReference type="EMBL" id="WUUS01000011">
    <property type="protein sequence ID" value="MXR42841.1"/>
    <property type="molecule type" value="Genomic_DNA"/>
</dbReference>
<gene>
    <name evidence="2" type="ORF">GRX01_16025</name>
</gene>
<sequence length="154" mass="16287">MYDDRLGTDWEDISGAEAIRRAYALGVAAAFGYENREEFDRLRDALDTSYDRSIIDLAYQEGKHEAEVIRSDSEAADGDAVWRQLIEGAGPSGDPSDSDGSPDGSSAGQAISATDFPSAFDRAGLLDGGKDLDALGFPALLGSAPTSGYPDEES</sequence>
<feature type="compositionally biased region" description="Low complexity" evidence="1">
    <location>
        <begin position="88"/>
        <end position="108"/>
    </location>
</feature>
<comment type="caution">
    <text evidence="2">The sequence shown here is derived from an EMBL/GenBank/DDBJ whole genome shotgun (WGS) entry which is preliminary data.</text>
</comment>
<accession>A0A6B0T2G6</accession>
<organism evidence="2 3">
    <name type="scientific">Halobaculum saliterrae</name>
    <dbReference type="NCBI Taxonomy" id="2073113"/>
    <lineage>
        <taxon>Archaea</taxon>
        <taxon>Methanobacteriati</taxon>
        <taxon>Methanobacteriota</taxon>
        <taxon>Stenosarchaea group</taxon>
        <taxon>Halobacteria</taxon>
        <taxon>Halobacteriales</taxon>
        <taxon>Haloferacaceae</taxon>
        <taxon>Halobaculum</taxon>
    </lineage>
</organism>
<name>A0A6B0T2G6_9EURY</name>
<dbReference type="InterPro" id="IPR058370">
    <property type="entry name" value="DUF8057"/>
</dbReference>
<reference evidence="2 3" key="1">
    <citation type="submission" date="2019-12" db="EMBL/GenBank/DDBJ databases">
        <title>Isolation and characterization of three novel carbon monoxide-oxidizing members of Halobacteria from salione crusts and soils.</title>
        <authorList>
            <person name="Myers M.R."/>
            <person name="King G.M."/>
        </authorList>
    </citation>
    <scope>NUCLEOTIDE SEQUENCE [LARGE SCALE GENOMIC DNA]</scope>
    <source>
        <strain evidence="2 3">WSA2</strain>
    </source>
</reference>
<proteinExistence type="predicted"/>
<protein>
    <submittedName>
        <fullName evidence="2">Uncharacterized protein</fullName>
    </submittedName>
</protein>
<evidence type="ECO:0000313" key="2">
    <source>
        <dbReference type="EMBL" id="MXR42841.1"/>
    </source>
</evidence>
<dbReference type="AlphaFoldDB" id="A0A6B0T2G6"/>
<dbReference type="OrthoDB" id="252552at2157"/>
<feature type="region of interest" description="Disordered" evidence="1">
    <location>
        <begin position="86"/>
        <end position="113"/>
    </location>
</feature>